<dbReference type="PANTHER" id="PTHR46622">
    <property type="entry name" value="DNA-DEPENDENT METALLOPROTEASE WSS1"/>
    <property type="match status" value="1"/>
</dbReference>
<accession>A0A1Q2YM54</accession>
<dbReference type="GO" id="GO:0006281">
    <property type="term" value="P:DNA repair"/>
    <property type="evidence" value="ECO:0007669"/>
    <property type="project" value="TreeGrafter"/>
</dbReference>
<dbReference type="Proteomes" id="UP000186136">
    <property type="component" value="Unassembled WGS sequence"/>
</dbReference>
<organism evidence="2 3">
    <name type="scientific">Pichia membranifaciens</name>
    <dbReference type="NCBI Taxonomy" id="4926"/>
    <lineage>
        <taxon>Eukaryota</taxon>
        <taxon>Fungi</taxon>
        <taxon>Dikarya</taxon>
        <taxon>Ascomycota</taxon>
        <taxon>Saccharomycotina</taxon>
        <taxon>Pichiomycetes</taxon>
        <taxon>Pichiales</taxon>
        <taxon>Pichiaceae</taxon>
        <taxon>Pichia</taxon>
    </lineage>
</organism>
<dbReference type="PROSITE" id="PS51397">
    <property type="entry name" value="WLM"/>
    <property type="match status" value="1"/>
</dbReference>
<keyword evidence="3" id="KW-1185">Reference proteome</keyword>
<evidence type="ECO:0000313" key="2">
    <source>
        <dbReference type="EMBL" id="GAV30636.1"/>
    </source>
</evidence>
<dbReference type="OrthoDB" id="49605at2759"/>
<name>A0A1Q2YM54_9ASCO</name>
<dbReference type="GO" id="GO:0005634">
    <property type="term" value="C:nucleus"/>
    <property type="evidence" value="ECO:0007669"/>
    <property type="project" value="TreeGrafter"/>
</dbReference>
<dbReference type="Pfam" id="PF08325">
    <property type="entry name" value="WLM"/>
    <property type="match status" value="1"/>
</dbReference>
<dbReference type="AlphaFoldDB" id="A0A1Q2YM54"/>
<dbReference type="InterPro" id="IPR013536">
    <property type="entry name" value="WLM_dom"/>
</dbReference>
<protein>
    <recommendedName>
        <fullName evidence="1">WLM domain-containing protein</fullName>
    </recommendedName>
</protein>
<dbReference type="InterPro" id="IPR053000">
    <property type="entry name" value="WSS1-like_metalloprotease"/>
</dbReference>
<sequence>MLHELTHNWHGPHDAKFYKVLDELKDKYYEFQVTQSIKNSNYPNNFSTLGAKVLKPNSTKKYITRVSKLGTSQKLGASAGKLPLRSLMLLAAERRLKDSKTCSEDHKEKLNDVPKDSDLQFIDIISLDSDEDCDAKPSVDGLKDSQPITETRKESLKNCDVICID</sequence>
<comment type="caution">
    <text evidence="2">The sequence shown here is derived from an EMBL/GenBank/DDBJ whole genome shotgun (WGS) entry which is preliminary data.</text>
</comment>
<evidence type="ECO:0000313" key="3">
    <source>
        <dbReference type="Proteomes" id="UP000186136"/>
    </source>
</evidence>
<reference evidence="2 3" key="1">
    <citation type="submission" date="2016-08" db="EMBL/GenBank/DDBJ databases">
        <title>Whole genome shotgun sequence of Pichia membranifaciens KS47-1.</title>
        <authorList>
            <person name="Konishi M."/>
            <person name="Ishida M."/>
            <person name="Arakawa T."/>
            <person name="Kato Y."/>
            <person name="Horiuchi J."/>
        </authorList>
    </citation>
    <scope>NUCLEOTIDE SEQUENCE [LARGE SCALE GENOMIC DNA]</scope>
    <source>
        <strain evidence="2 3">KS47-1</strain>
    </source>
</reference>
<feature type="domain" description="WLM" evidence="1">
    <location>
        <begin position="1"/>
        <end position="97"/>
    </location>
</feature>
<dbReference type="GO" id="GO:0008237">
    <property type="term" value="F:metallopeptidase activity"/>
    <property type="evidence" value="ECO:0007669"/>
    <property type="project" value="TreeGrafter"/>
</dbReference>
<evidence type="ECO:0000259" key="1">
    <source>
        <dbReference type="PROSITE" id="PS51397"/>
    </source>
</evidence>
<dbReference type="EMBL" id="BDGI01000197">
    <property type="protein sequence ID" value="GAV30636.1"/>
    <property type="molecule type" value="Genomic_DNA"/>
</dbReference>
<proteinExistence type="predicted"/>
<dbReference type="PANTHER" id="PTHR46622:SF1">
    <property type="entry name" value="DNA-DEPENDENT METALLOPROTEASE WSS1"/>
    <property type="match status" value="1"/>
</dbReference>
<gene>
    <name evidence="2" type="ORF">PMKS-004153</name>
</gene>